<dbReference type="Proteomes" id="UP000297245">
    <property type="component" value="Unassembled WGS sequence"/>
</dbReference>
<protein>
    <submittedName>
        <fullName evidence="1">Uncharacterized protein</fullName>
    </submittedName>
</protein>
<evidence type="ECO:0000313" key="2">
    <source>
        <dbReference type="Proteomes" id="UP000297245"/>
    </source>
</evidence>
<dbReference type="OrthoDB" id="2874374at2759"/>
<name>A0A4S8LWG4_DENBC</name>
<organism evidence="1 2">
    <name type="scientific">Dendrothele bispora (strain CBS 962.96)</name>
    <dbReference type="NCBI Taxonomy" id="1314807"/>
    <lineage>
        <taxon>Eukaryota</taxon>
        <taxon>Fungi</taxon>
        <taxon>Dikarya</taxon>
        <taxon>Basidiomycota</taxon>
        <taxon>Agaricomycotina</taxon>
        <taxon>Agaricomycetes</taxon>
        <taxon>Agaricomycetidae</taxon>
        <taxon>Agaricales</taxon>
        <taxon>Agaricales incertae sedis</taxon>
        <taxon>Dendrothele</taxon>
    </lineage>
</organism>
<accession>A0A4S8LWG4</accession>
<reference evidence="1 2" key="1">
    <citation type="journal article" date="2019" name="Nat. Ecol. Evol.">
        <title>Megaphylogeny resolves global patterns of mushroom evolution.</title>
        <authorList>
            <person name="Varga T."/>
            <person name="Krizsan K."/>
            <person name="Foldi C."/>
            <person name="Dima B."/>
            <person name="Sanchez-Garcia M."/>
            <person name="Sanchez-Ramirez S."/>
            <person name="Szollosi G.J."/>
            <person name="Szarkandi J.G."/>
            <person name="Papp V."/>
            <person name="Albert L."/>
            <person name="Andreopoulos W."/>
            <person name="Angelini C."/>
            <person name="Antonin V."/>
            <person name="Barry K.W."/>
            <person name="Bougher N.L."/>
            <person name="Buchanan P."/>
            <person name="Buyck B."/>
            <person name="Bense V."/>
            <person name="Catcheside P."/>
            <person name="Chovatia M."/>
            <person name="Cooper J."/>
            <person name="Damon W."/>
            <person name="Desjardin D."/>
            <person name="Finy P."/>
            <person name="Geml J."/>
            <person name="Haridas S."/>
            <person name="Hughes K."/>
            <person name="Justo A."/>
            <person name="Karasinski D."/>
            <person name="Kautmanova I."/>
            <person name="Kiss B."/>
            <person name="Kocsube S."/>
            <person name="Kotiranta H."/>
            <person name="LaButti K.M."/>
            <person name="Lechner B.E."/>
            <person name="Liimatainen K."/>
            <person name="Lipzen A."/>
            <person name="Lukacs Z."/>
            <person name="Mihaltcheva S."/>
            <person name="Morgado L.N."/>
            <person name="Niskanen T."/>
            <person name="Noordeloos M.E."/>
            <person name="Ohm R.A."/>
            <person name="Ortiz-Santana B."/>
            <person name="Ovrebo C."/>
            <person name="Racz N."/>
            <person name="Riley R."/>
            <person name="Savchenko A."/>
            <person name="Shiryaev A."/>
            <person name="Soop K."/>
            <person name="Spirin V."/>
            <person name="Szebenyi C."/>
            <person name="Tomsovsky M."/>
            <person name="Tulloss R.E."/>
            <person name="Uehling J."/>
            <person name="Grigoriev I.V."/>
            <person name="Vagvolgyi C."/>
            <person name="Papp T."/>
            <person name="Martin F.M."/>
            <person name="Miettinen O."/>
            <person name="Hibbett D.S."/>
            <person name="Nagy L.G."/>
        </authorList>
    </citation>
    <scope>NUCLEOTIDE SEQUENCE [LARGE SCALE GENOMIC DNA]</scope>
    <source>
        <strain evidence="1 2">CBS 962.96</strain>
    </source>
</reference>
<proteinExistence type="predicted"/>
<gene>
    <name evidence="1" type="ORF">K435DRAFT_669156</name>
</gene>
<feature type="non-terminal residue" evidence="1">
    <location>
        <position position="1"/>
    </location>
</feature>
<dbReference type="AlphaFoldDB" id="A0A4S8LWG4"/>
<evidence type="ECO:0000313" key="1">
    <source>
        <dbReference type="EMBL" id="THU94036.1"/>
    </source>
</evidence>
<dbReference type="EMBL" id="ML179233">
    <property type="protein sequence ID" value="THU94036.1"/>
    <property type="molecule type" value="Genomic_DNA"/>
</dbReference>
<keyword evidence="2" id="KW-1185">Reference proteome</keyword>
<sequence length="157" mass="18086">KLKRRMQICSIMMEKNEARNDEKELLFWAGMLVATEKLGKEGMSSEDEGFSGQEKVKLVKDLDFRHPEFRVLFEFLDKLRPSNPFFNQAGRKAIPRVLCDTISKREPPSNLPPAFYRPEYLEKMNKGQVQKVALAMGIDAEYSIPRLADILCYAVLV</sequence>